<dbReference type="Pfam" id="PF08543">
    <property type="entry name" value="Phos_pyr_kin"/>
    <property type="match status" value="1"/>
</dbReference>
<evidence type="ECO:0000256" key="3">
    <source>
        <dbReference type="ARBA" id="ARBA00022679"/>
    </source>
</evidence>
<evidence type="ECO:0000313" key="9">
    <source>
        <dbReference type="Proteomes" id="UP000789595"/>
    </source>
</evidence>
<keyword evidence="6" id="KW-0067">ATP-binding</keyword>
<dbReference type="SUPFAM" id="SSF53613">
    <property type="entry name" value="Ribokinase-like"/>
    <property type="match status" value="1"/>
</dbReference>
<keyword evidence="5" id="KW-0418">Kinase</keyword>
<proteinExistence type="inferred from homology"/>
<dbReference type="PANTHER" id="PTHR10534">
    <property type="entry name" value="PYRIDOXAL KINASE"/>
    <property type="match status" value="1"/>
</dbReference>
<dbReference type="CDD" id="cd01173">
    <property type="entry name" value="pyridoxal_pyridoxamine_kinase"/>
    <property type="match status" value="1"/>
</dbReference>
<dbReference type="GO" id="GO:0009443">
    <property type="term" value="P:pyridoxal 5'-phosphate salvage"/>
    <property type="evidence" value="ECO:0007669"/>
    <property type="project" value="InterPro"/>
</dbReference>
<sequence length="466" mass="50195">MAALAAEQREPRVLSVQSHVAHGYVGNKSAVFPLQLLGFEADAVNSVQFCCHTGYPTWRGQVLGGDDLWGLATGLDANGLLEGYSHILTGYIGSATFLRKIVDLVTLVKQRSPSSVYVCDPVLGDHGKLYVPAELVEIYKKDVVPLATLLTPNQFELELLTDTSIKNESDAVNAINKLHSRGVEQVCVTSLDYVPNRIVMLLSLKGRVYVLELPRLRGRYTGTGDLTAALLLAWLSRHPLEPALALEKVGATLSAVLRRTLRERSARTIDGKQVPPEIALVRSKRHIEDPPRTAPGGDYALVARCRRDRLKGVVFVDVDVDARALNECGAPAWLRKRGELVVGGVGGSTSRAFHCSDGSVSDFCERRGLSPNTVLAVVGSEAGAAQARQAGCFVCALLPGEPVTETTEEGGYLNGHRPLRIARGLSWFAEGDDDDVPPVPEAPAWAAPCDVCASSLAGLDRYLNCE</sequence>
<reference evidence="8" key="1">
    <citation type="submission" date="2021-11" db="EMBL/GenBank/DDBJ databases">
        <authorList>
            <consortium name="Genoscope - CEA"/>
            <person name="William W."/>
        </authorList>
    </citation>
    <scope>NUCLEOTIDE SEQUENCE</scope>
</reference>
<organism evidence="8 9">
    <name type="scientific">Pelagomonas calceolata</name>
    <dbReference type="NCBI Taxonomy" id="35677"/>
    <lineage>
        <taxon>Eukaryota</taxon>
        <taxon>Sar</taxon>
        <taxon>Stramenopiles</taxon>
        <taxon>Ochrophyta</taxon>
        <taxon>Pelagophyceae</taxon>
        <taxon>Pelagomonadales</taxon>
        <taxon>Pelagomonadaceae</taxon>
        <taxon>Pelagomonas</taxon>
    </lineage>
</organism>
<dbReference type="NCBIfam" id="TIGR00687">
    <property type="entry name" value="pyridox_kin"/>
    <property type="match status" value="1"/>
</dbReference>
<evidence type="ECO:0000256" key="1">
    <source>
        <dbReference type="ARBA" id="ARBA00008805"/>
    </source>
</evidence>
<dbReference type="InterPro" id="IPR029056">
    <property type="entry name" value="Ribokinase-like"/>
</dbReference>
<dbReference type="EC" id="2.7.1.35" evidence="2"/>
<dbReference type="InterPro" id="IPR013749">
    <property type="entry name" value="PM/HMP-P_kinase-1"/>
</dbReference>
<dbReference type="Gene3D" id="3.40.1190.20">
    <property type="match status" value="1"/>
</dbReference>
<dbReference type="GO" id="GO:0005829">
    <property type="term" value="C:cytosol"/>
    <property type="evidence" value="ECO:0007669"/>
    <property type="project" value="TreeGrafter"/>
</dbReference>
<dbReference type="GO" id="GO:0005524">
    <property type="term" value="F:ATP binding"/>
    <property type="evidence" value="ECO:0007669"/>
    <property type="project" value="UniProtKB-KW"/>
</dbReference>
<dbReference type="AlphaFoldDB" id="A0A8J2X2Y9"/>
<comment type="caution">
    <text evidence="8">The sequence shown here is derived from an EMBL/GenBank/DDBJ whole genome shotgun (WGS) entry which is preliminary data.</text>
</comment>
<evidence type="ECO:0000256" key="6">
    <source>
        <dbReference type="ARBA" id="ARBA00022840"/>
    </source>
</evidence>
<gene>
    <name evidence="8" type="ORF">PECAL_5P28340</name>
</gene>
<dbReference type="Proteomes" id="UP000789595">
    <property type="component" value="Unassembled WGS sequence"/>
</dbReference>
<name>A0A8J2X2Y9_9STRA</name>
<keyword evidence="4" id="KW-0547">Nucleotide-binding</keyword>
<keyword evidence="3" id="KW-0808">Transferase</keyword>
<keyword evidence="9" id="KW-1185">Reference proteome</keyword>
<evidence type="ECO:0000256" key="2">
    <source>
        <dbReference type="ARBA" id="ARBA00012104"/>
    </source>
</evidence>
<evidence type="ECO:0000259" key="7">
    <source>
        <dbReference type="Pfam" id="PF08543"/>
    </source>
</evidence>
<feature type="domain" description="Pyridoxamine kinase/Phosphomethylpyrimidine kinase" evidence="7">
    <location>
        <begin position="100"/>
        <end position="238"/>
    </location>
</feature>
<evidence type="ECO:0000256" key="4">
    <source>
        <dbReference type="ARBA" id="ARBA00022741"/>
    </source>
</evidence>
<protein>
    <recommendedName>
        <fullName evidence="2">pyridoxal kinase</fullName>
        <ecNumber evidence="2">2.7.1.35</ecNumber>
    </recommendedName>
</protein>
<comment type="similarity">
    <text evidence="1">Belongs to the pyridoxine kinase family.</text>
</comment>
<dbReference type="EMBL" id="CAKKNE010000005">
    <property type="protein sequence ID" value="CAH0378323.1"/>
    <property type="molecule type" value="Genomic_DNA"/>
</dbReference>
<dbReference type="InterPro" id="IPR004625">
    <property type="entry name" value="PyrdxlKinase"/>
</dbReference>
<evidence type="ECO:0000256" key="5">
    <source>
        <dbReference type="ARBA" id="ARBA00022777"/>
    </source>
</evidence>
<dbReference type="OrthoDB" id="3689at2759"/>
<dbReference type="GO" id="GO:0008478">
    <property type="term" value="F:pyridoxal kinase activity"/>
    <property type="evidence" value="ECO:0007669"/>
    <property type="project" value="UniProtKB-EC"/>
</dbReference>
<evidence type="ECO:0000313" key="8">
    <source>
        <dbReference type="EMBL" id="CAH0378323.1"/>
    </source>
</evidence>
<dbReference type="PANTHER" id="PTHR10534:SF2">
    <property type="entry name" value="PYRIDOXAL KINASE"/>
    <property type="match status" value="1"/>
</dbReference>
<accession>A0A8J2X2Y9</accession>